<dbReference type="InterPro" id="IPR010982">
    <property type="entry name" value="Lambda_DNA-bd_dom_sf"/>
</dbReference>
<sequence>MRNRIGEYRNPLGLSQHRIGKKVGISRISINHIKTGKTIPSLKTANDIANALGICMYQVFDLDDSGKYMCTSCKCS</sequence>
<organism evidence="2 3">
    <name type="scientific">Finegoldia magna</name>
    <name type="common">Peptostreptococcus magnus</name>
    <dbReference type="NCBI Taxonomy" id="1260"/>
    <lineage>
        <taxon>Bacteria</taxon>
        <taxon>Bacillati</taxon>
        <taxon>Bacillota</taxon>
        <taxon>Tissierellia</taxon>
        <taxon>Tissierellales</taxon>
        <taxon>Peptoniphilaceae</taxon>
        <taxon>Finegoldia</taxon>
    </lineage>
</organism>
<dbReference type="Pfam" id="PF01381">
    <property type="entry name" value="HTH_3"/>
    <property type="match status" value="1"/>
</dbReference>
<dbReference type="InterPro" id="IPR001387">
    <property type="entry name" value="Cro/C1-type_HTH"/>
</dbReference>
<dbReference type="SUPFAM" id="SSF47413">
    <property type="entry name" value="lambda repressor-like DNA-binding domains"/>
    <property type="match status" value="1"/>
</dbReference>
<dbReference type="Gene3D" id="1.10.260.40">
    <property type="entry name" value="lambda repressor-like DNA-binding domains"/>
    <property type="match status" value="1"/>
</dbReference>
<evidence type="ECO:0000259" key="1">
    <source>
        <dbReference type="PROSITE" id="PS50943"/>
    </source>
</evidence>
<accession>A0A233V7Q6</accession>
<feature type="domain" description="HTH cro/C1-type" evidence="1">
    <location>
        <begin position="5"/>
        <end position="65"/>
    </location>
</feature>
<reference evidence="3" key="1">
    <citation type="submission" date="2017-04" db="EMBL/GenBank/DDBJ databases">
        <title>Finegoldia magna isolated from orthopedic joint implant-associated infections.</title>
        <authorList>
            <person name="Bjorklund S."/>
            <person name="Bruggemann H."/>
            <person name="Jensen A."/>
            <person name="Hellmark B."/>
            <person name="Soderquist B."/>
        </authorList>
    </citation>
    <scope>NUCLEOTIDE SEQUENCE [LARGE SCALE GENOMIC DNA]</scope>
    <source>
        <strain evidence="3">CCUG 54800</strain>
    </source>
</reference>
<dbReference type="EMBL" id="NDYC01000010">
    <property type="protein sequence ID" value="OXZ28425.1"/>
    <property type="molecule type" value="Genomic_DNA"/>
</dbReference>
<dbReference type="AlphaFoldDB" id="A0A233V7Q6"/>
<protein>
    <submittedName>
        <fullName evidence="2">Transcriptional regulator</fullName>
    </submittedName>
</protein>
<dbReference type="RefSeq" id="WP_094205277.1">
    <property type="nucleotide sequence ID" value="NZ_NDYC01000010.1"/>
</dbReference>
<evidence type="ECO:0000313" key="2">
    <source>
        <dbReference type="EMBL" id="OXZ28425.1"/>
    </source>
</evidence>
<dbReference type="GO" id="GO:0003677">
    <property type="term" value="F:DNA binding"/>
    <property type="evidence" value="ECO:0007669"/>
    <property type="project" value="InterPro"/>
</dbReference>
<proteinExistence type="predicted"/>
<dbReference type="SMART" id="SM00530">
    <property type="entry name" value="HTH_XRE"/>
    <property type="match status" value="1"/>
</dbReference>
<dbReference type="PROSITE" id="PS50943">
    <property type="entry name" value="HTH_CROC1"/>
    <property type="match status" value="1"/>
</dbReference>
<dbReference type="Proteomes" id="UP000215413">
    <property type="component" value="Unassembled WGS sequence"/>
</dbReference>
<dbReference type="CDD" id="cd00093">
    <property type="entry name" value="HTH_XRE"/>
    <property type="match status" value="1"/>
</dbReference>
<evidence type="ECO:0000313" key="3">
    <source>
        <dbReference type="Proteomes" id="UP000215413"/>
    </source>
</evidence>
<name>A0A233V7Q6_FINMA</name>
<gene>
    <name evidence="2" type="ORF">B9N49_01845</name>
</gene>
<comment type="caution">
    <text evidence="2">The sequence shown here is derived from an EMBL/GenBank/DDBJ whole genome shotgun (WGS) entry which is preliminary data.</text>
</comment>